<comment type="caution">
    <text evidence="6">The sequence shown here is derived from an EMBL/GenBank/DDBJ whole genome shotgun (WGS) entry which is preliminary data.</text>
</comment>
<gene>
    <name evidence="6" type="ORF">SAMN05443572_110116</name>
</gene>
<dbReference type="Proteomes" id="UP000183760">
    <property type="component" value="Unassembled WGS sequence"/>
</dbReference>
<dbReference type="InterPro" id="IPR003018">
    <property type="entry name" value="GAF"/>
</dbReference>
<dbReference type="EMBL" id="FOIB01000010">
    <property type="protein sequence ID" value="SEU34733.1"/>
    <property type="molecule type" value="Genomic_DNA"/>
</dbReference>
<evidence type="ECO:0000313" key="6">
    <source>
        <dbReference type="EMBL" id="SEU34733.1"/>
    </source>
</evidence>
<dbReference type="PROSITE" id="PS50109">
    <property type="entry name" value="HIS_KIN"/>
    <property type="match status" value="1"/>
</dbReference>
<reference evidence="6 7" key="1">
    <citation type="submission" date="2016-10" db="EMBL/GenBank/DDBJ databases">
        <authorList>
            <person name="Varghese N."/>
            <person name="Submissions S."/>
        </authorList>
    </citation>
    <scope>NUCLEOTIDE SEQUENCE [LARGE SCALE GENOMIC DNA]</scope>
    <source>
        <strain evidence="6 7">DSM 16525</strain>
    </source>
</reference>
<organism evidence="6 7">
    <name type="scientific">Myxococcus fulvus</name>
    <dbReference type="NCBI Taxonomy" id="33"/>
    <lineage>
        <taxon>Bacteria</taxon>
        <taxon>Pseudomonadati</taxon>
        <taxon>Myxococcota</taxon>
        <taxon>Myxococcia</taxon>
        <taxon>Myxococcales</taxon>
        <taxon>Cystobacterineae</taxon>
        <taxon>Myxococcaceae</taxon>
        <taxon>Myxococcus</taxon>
    </lineage>
</organism>
<dbReference type="Pfam" id="PF00512">
    <property type="entry name" value="HisKA"/>
    <property type="match status" value="1"/>
</dbReference>
<dbReference type="Gene3D" id="3.30.565.10">
    <property type="entry name" value="Histidine kinase-like ATPase, C-terminal domain"/>
    <property type="match status" value="1"/>
</dbReference>
<dbReference type="Gene3D" id="3.30.450.40">
    <property type="match status" value="1"/>
</dbReference>
<dbReference type="InterPro" id="IPR003661">
    <property type="entry name" value="HisK_dim/P_dom"/>
</dbReference>
<dbReference type="Pfam" id="PF02518">
    <property type="entry name" value="HATPase_c"/>
    <property type="match status" value="1"/>
</dbReference>
<proteinExistence type="predicted"/>
<dbReference type="InterPro" id="IPR029016">
    <property type="entry name" value="GAF-like_dom_sf"/>
</dbReference>
<evidence type="ECO:0000259" key="5">
    <source>
        <dbReference type="PROSITE" id="PS50109"/>
    </source>
</evidence>
<accession>A0ABY1CRR9</accession>
<dbReference type="SMART" id="SM00065">
    <property type="entry name" value="GAF"/>
    <property type="match status" value="1"/>
</dbReference>
<feature type="compositionally biased region" description="Polar residues" evidence="4">
    <location>
        <begin position="1"/>
        <end position="19"/>
    </location>
</feature>
<protein>
    <recommendedName>
        <fullName evidence="2">histidine kinase</fullName>
        <ecNumber evidence="2">2.7.13.3</ecNumber>
    </recommendedName>
</protein>
<dbReference type="CDD" id="cd00075">
    <property type="entry name" value="HATPase"/>
    <property type="match status" value="1"/>
</dbReference>
<dbReference type="InterPro" id="IPR004358">
    <property type="entry name" value="Sig_transdc_His_kin-like_C"/>
</dbReference>
<feature type="domain" description="Histidine kinase" evidence="5">
    <location>
        <begin position="195"/>
        <end position="409"/>
    </location>
</feature>
<dbReference type="Pfam" id="PF01590">
    <property type="entry name" value="GAF"/>
    <property type="match status" value="1"/>
</dbReference>
<dbReference type="EC" id="2.7.13.3" evidence="2"/>
<evidence type="ECO:0000313" key="7">
    <source>
        <dbReference type="Proteomes" id="UP000183760"/>
    </source>
</evidence>
<dbReference type="PRINTS" id="PR00344">
    <property type="entry name" value="BCTRLSENSOR"/>
</dbReference>
<name>A0ABY1CRR9_MYXFU</name>
<dbReference type="SUPFAM" id="SSF47384">
    <property type="entry name" value="Homodimeric domain of signal transducing histidine kinase"/>
    <property type="match status" value="1"/>
</dbReference>
<dbReference type="SMART" id="SM00388">
    <property type="entry name" value="HisKA"/>
    <property type="match status" value="1"/>
</dbReference>
<dbReference type="InterPro" id="IPR036890">
    <property type="entry name" value="HATPase_C_sf"/>
</dbReference>
<feature type="region of interest" description="Disordered" evidence="4">
    <location>
        <begin position="1"/>
        <end position="20"/>
    </location>
</feature>
<keyword evidence="7" id="KW-1185">Reference proteome</keyword>
<dbReference type="InterPro" id="IPR003594">
    <property type="entry name" value="HATPase_dom"/>
</dbReference>
<comment type="catalytic activity">
    <reaction evidence="1">
        <text>ATP + protein L-histidine = ADP + protein N-phospho-L-histidine.</text>
        <dbReference type="EC" id="2.7.13.3"/>
    </reaction>
</comment>
<dbReference type="CDD" id="cd00082">
    <property type="entry name" value="HisKA"/>
    <property type="match status" value="1"/>
</dbReference>
<keyword evidence="3" id="KW-0597">Phosphoprotein</keyword>
<evidence type="ECO:0000256" key="3">
    <source>
        <dbReference type="ARBA" id="ARBA00022553"/>
    </source>
</evidence>
<dbReference type="InterPro" id="IPR036097">
    <property type="entry name" value="HisK_dim/P_sf"/>
</dbReference>
<dbReference type="Gene3D" id="1.10.287.130">
    <property type="match status" value="1"/>
</dbReference>
<dbReference type="PANTHER" id="PTHR43547">
    <property type="entry name" value="TWO-COMPONENT HISTIDINE KINASE"/>
    <property type="match status" value="1"/>
</dbReference>
<dbReference type="SMART" id="SM00387">
    <property type="entry name" value="HATPase_c"/>
    <property type="match status" value="1"/>
</dbReference>
<dbReference type="RefSeq" id="WP_083560522.1">
    <property type="nucleotide sequence ID" value="NZ_BJXR01000037.1"/>
</dbReference>
<evidence type="ECO:0000256" key="2">
    <source>
        <dbReference type="ARBA" id="ARBA00012438"/>
    </source>
</evidence>
<evidence type="ECO:0000256" key="4">
    <source>
        <dbReference type="SAM" id="MobiDB-lite"/>
    </source>
</evidence>
<dbReference type="InterPro" id="IPR005467">
    <property type="entry name" value="His_kinase_dom"/>
</dbReference>
<sequence length="409" mass="44870">MLVAQDTTRSAPSQSSPASGITPDVQAIARIDAVKTVLRVLLQTTGLRLAVVARVTALEWRCCAVLDEMGFGLKPGDTLAITTTFCNTVRTSATPLLVNHASQEPCFSNHPAPRLYGVESYIAVPLYRRDGTFFGVMCALDSNPAALPQDKLEIFRHLGDLIGHQLENQDELERSEAQLFSEKEAAVLREQLLGIVSHDLRNPLNAILMSAATLVRRTDLDERARRAVRRIVDSADRAQRLIRDLLDFTQARMGQVLPVDRQPLDLHELTQQVAEEVQAVAPERVLEVRTQGIGRGAWDADRIAQVLHNLLANAMQYSPPGARIQVSSEAHDQELVLRVHNDGPPIPLEVLPTLFEPMKRGTTNGAERRSVGLGLFIVDQIARAHGGSVEVASTQAEGTTFSVHLPRRG</sequence>
<evidence type="ECO:0000256" key="1">
    <source>
        <dbReference type="ARBA" id="ARBA00000085"/>
    </source>
</evidence>
<dbReference type="SUPFAM" id="SSF55874">
    <property type="entry name" value="ATPase domain of HSP90 chaperone/DNA topoisomerase II/histidine kinase"/>
    <property type="match status" value="1"/>
</dbReference>
<dbReference type="SUPFAM" id="SSF55781">
    <property type="entry name" value="GAF domain-like"/>
    <property type="match status" value="1"/>
</dbReference>
<dbReference type="PANTHER" id="PTHR43547:SF2">
    <property type="entry name" value="HYBRID SIGNAL TRANSDUCTION HISTIDINE KINASE C"/>
    <property type="match status" value="1"/>
</dbReference>